<dbReference type="HOGENOM" id="CLU_2546016_0_0_1"/>
<reference evidence="1 3" key="1">
    <citation type="journal article" date="2011" name="Nature">
        <title>The Medicago genome provides insight into the evolution of rhizobial symbioses.</title>
        <authorList>
            <person name="Young N.D."/>
            <person name="Debelle F."/>
            <person name="Oldroyd G.E."/>
            <person name="Geurts R."/>
            <person name="Cannon S.B."/>
            <person name="Udvardi M.K."/>
            <person name="Benedito V.A."/>
            <person name="Mayer K.F."/>
            <person name="Gouzy J."/>
            <person name="Schoof H."/>
            <person name="Van de Peer Y."/>
            <person name="Proost S."/>
            <person name="Cook D.R."/>
            <person name="Meyers B.C."/>
            <person name="Spannagl M."/>
            <person name="Cheung F."/>
            <person name="De Mita S."/>
            <person name="Krishnakumar V."/>
            <person name="Gundlach H."/>
            <person name="Zhou S."/>
            <person name="Mudge J."/>
            <person name="Bharti A.K."/>
            <person name="Murray J.D."/>
            <person name="Naoumkina M.A."/>
            <person name="Rosen B."/>
            <person name="Silverstein K.A."/>
            <person name="Tang H."/>
            <person name="Rombauts S."/>
            <person name="Zhao P.X."/>
            <person name="Zhou P."/>
            <person name="Barbe V."/>
            <person name="Bardou P."/>
            <person name="Bechner M."/>
            <person name="Bellec A."/>
            <person name="Berger A."/>
            <person name="Berges H."/>
            <person name="Bidwell S."/>
            <person name="Bisseling T."/>
            <person name="Choisne N."/>
            <person name="Couloux A."/>
            <person name="Denny R."/>
            <person name="Deshpande S."/>
            <person name="Dai X."/>
            <person name="Doyle J.J."/>
            <person name="Dudez A.M."/>
            <person name="Farmer A.D."/>
            <person name="Fouteau S."/>
            <person name="Franken C."/>
            <person name="Gibelin C."/>
            <person name="Gish J."/>
            <person name="Goldstein S."/>
            <person name="Gonzalez A.J."/>
            <person name="Green P.J."/>
            <person name="Hallab A."/>
            <person name="Hartog M."/>
            <person name="Hua A."/>
            <person name="Humphray S.J."/>
            <person name="Jeong D.H."/>
            <person name="Jing Y."/>
            <person name="Jocker A."/>
            <person name="Kenton S.M."/>
            <person name="Kim D.J."/>
            <person name="Klee K."/>
            <person name="Lai H."/>
            <person name="Lang C."/>
            <person name="Lin S."/>
            <person name="Macmil S.L."/>
            <person name="Magdelenat G."/>
            <person name="Matthews L."/>
            <person name="McCorrison J."/>
            <person name="Monaghan E.L."/>
            <person name="Mun J.H."/>
            <person name="Najar F.Z."/>
            <person name="Nicholson C."/>
            <person name="Noirot C."/>
            <person name="O'Bleness M."/>
            <person name="Paule C.R."/>
            <person name="Poulain J."/>
            <person name="Prion F."/>
            <person name="Qin B."/>
            <person name="Qu C."/>
            <person name="Retzel E.F."/>
            <person name="Riddle C."/>
            <person name="Sallet E."/>
            <person name="Samain S."/>
            <person name="Samson N."/>
            <person name="Sanders I."/>
            <person name="Saurat O."/>
            <person name="Scarpelli C."/>
            <person name="Schiex T."/>
            <person name="Segurens B."/>
            <person name="Severin A.J."/>
            <person name="Sherrier D.J."/>
            <person name="Shi R."/>
            <person name="Sims S."/>
            <person name="Singer S.R."/>
            <person name="Sinharoy S."/>
            <person name="Sterck L."/>
            <person name="Viollet A."/>
            <person name="Wang B.B."/>
            <person name="Wang K."/>
            <person name="Wang M."/>
            <person name="Wang X."/>
            <person name="Warfsmann J."/>
            <person name="Weissenbach J."/>
            <person name="White D.D."/>
            <person name="White J.D."/>
            <person name="Wiley G.B."/>
            <person name="Wincker P."/>
            <person name="Xing Y."/>
            <person name="Yang L."/>
            <person name="Yao Z."/>
            <person name="Ying F."/>
            <person name="Zhai J."/>
            <person name="Zhou L."/>
            <person name="Zuber A."/>
            <person name="Denarie J."/>
            <person name="Dixon R.A."/>
            <person name="May G.D."/>
            <person name="Schwartz D.C."/>
            <person name="Rogers J."/>
            <person name="Quetier F."/>
            <person name="Town C.D."/>
            <person name="Roe B.A."/>
        </authorList>
    </citation>
    <scope>NUCLEOTIDE SEQUENCE [LARGE SCALE GENOMIC DNA]</scope>
    <source>
        <strain evidence="1">A17</strain>
        <strain evidence="2 3">cv. Jemalong A17</strain>
    </source>
</reference>
<dbReference type="Proteomes" id="UP000002051">
    <property type="component" value="Unassembled WGS sequence"/>
</dbReference>
<evidence type="ECO:0000313" key="1">
    <source>
        <dbReference type="EMBL" id="KEH41797.1"/>
    </source>
</evidence>
<dbReference type="AlphaFoldDB" id="A0A072VJ20"/>
<name>A0A072VJ20_MEDTR</name>
<dbReference type="EMBL" id="CM001217">
    <property type="protein sequence ID" value="KEH41797.1"/>
    <property type="molecule type" value="Genomic_DNA"/>
</dbReference>
<organism evidence="1 3">
    <name type="scientific">Medicago truncatula</name>
    <name type="common">Barrel medic</name>
    <name type="synonym">Medicago tribuloides</name>
    <dbReference type="NCBI Taxonomy" id="3880"/>
    <lineage>
        <taxon>Eukaryota</taxon>
        <taxon>Viridiplantae</taxon>
        <taxon>Streptophyta</taxon>
        <taxon>Embryophyta</taxon>
        <taxon>Tracheophyta</taxon>
        <taxon>Spermatophyta</taxon>
        <taxon>Magnoliopsida</taxon>
        <taxon>eudicotyledons</taxon>
        <taxon>Gunneridae</taxon>
        <taxon>Pentapetalae</taxon>
        <taxon>rosids</taxon>
        <taxon>fabids</taxon>
        <taxon>Fabales</taxon>
        <taxon>Fabaceae</taxon>
        <taxon>Papilionoideae</taxon>
        <taxon>50 kb inversion clade</taxon>
        <taxon>NPAAA clade</taxon>
        <taxon>Hologalegina</taxon>
        <taxon>IRL clade</taxon>
        <taxon>Trifolieae</taxon>
        <taxon>Medicago</taxon>
    </lineage>
</organism>
<reference evidence="1 3" key="2">
    <citation type="journal article" date="2014" name="BMC Genomics">
        <title>An improved genome release (version Mt4.0) for the model legume Medicago truncatula.</title>
        <authorList>
            <person name="Tang H."/>
            <person name="Krishnakumar V."/>
            <person name="Bidwell S."/>
            <person name="Rosen B."/>
            <person name="Chan A."/>
            <person name="Zhou S."/>
            <person name="Gentzbittel L."/>
            <person name="Childs K.L."/>
            <person name="Yandell M."/>
            <person name="Gundlach H."/>
            <person name="Mayer K.F."/>
            <person name="Schwartz D.C."/>
            <person name="Town C.D."/>
        </authorList>
    </citation>
    <scope>GENOME REANNOTATION</scope>
    <source>
        <strain evidence="1">A17</strain>
        <strain evidence="2 3">cv. Jemalong A17</strain>
    </source>
</reference>
<accession>A0A072VJ20</accession>
<keyword evidence="1" id="KW-0472">Membrane</keyword>
<protein>
    <submittedName>
        <fullName evidence="1">Transmembrane protein, putative</fullName>
    </submittedName>
</protein>
<reference evidence="2" key="3">
    <citation type="submission" date="2015-04" db="UniProtKB">
        <authorList>
            <consortium name="EnsemblPlants"/>
        </authorList>
    </citation>
    <scope>IDENTIFICATION</scope>
    <source>
        <strain evidence="2">cv. Jemalong A17</strain>
    </source>
</reference>
<keyword evidence="1" id="KW-0812">Transmembrane</keyword>
<proteinExistence type="predicted"/>
<evidence type="ECO:0000313" key="2">
    <source>
        <dbReference type="EnsemblPlants" id="KEH41797"/>
    </source>
</evidence>
<gene>
    <name evidence="1" type="ordered locus">MTR_1g054850</name>
</gene>
<evidence type="ECO:0000313" key="3">
    <source>
        <dbReference type="Proteomes" id="UP000002051"/>
    </source>
</evidence>
<keyword evidence="3" id="KW-1185">Reference proteome</keyword>
<sequence length="83" mass="8823">MASAVVPCNSRGFPLLMLVRGGNPLLILVGGYPIIVWSVECIVDTGWDELKVVRAGDASASVCWKVVPATTINGCGDVEERIH</sequence>
<dbReference type="EnsemblPlants" id="KEH41797">
    <property type="protein sequence ID" value="KEH41797"/>
    <property type="gene ID" value="MTR_1g054850"/>
</dbReference>